<proteinExistence type="inferred from homology"/>
<accession>A0ABP9GAN3</accession>
<feature type="domain" description="Glycoside hydrolase family 29 N-terminal" evidence="6">
    <location>
        <begin position="1"/>
        <end position="189"/>
    </location>
</feature>
<evidence type="ECO:0000313" key="8">
    <source>
        <dbReference type="Proteomes" id="UP001501302"/>
    </source>
</evidence>
<name>A0ABP9GAN3_9FLAO</name>
<organism evidence="7 8">
    <name type="scientific">Algibacter agarivorans</name>
    <dbReference type="NCBI Taxonomy" id="1109741"/>
    <lineage>
        <taxon>Bacteria</taxon>
        <taxon>Pseudomonadati</taxon>
        <taxon>Bacteroidota</taxon>
        <taxon>Flavobacteriia</taxon>
        <taxon>Flavobacteriales</taxon>
        <taxon>Flavobacteriaceae</taxon>
        <taxon>Algibacter</taxon>
    </lineage>
</organism>
<protein>
    <recommendedName>
        <fullName evidence="2">alpha-L-fucosidase</fullName>
        <ecNumber evidence="2">3.2.1.51</ecNumber>
    </recommendedName>
</protein>
<keyword evidence="4" id="KW-0378">Hydrolase</keyword>
<evidence type="ECO:0000259" key="6">
    <source>
        <dbReference type="Pfam" id="PF01120"/>
    </source>
</evidence>
<dbReference type="Pfam" id="PF01120">
    <property type="entry name" value="Alpha_L_fucos"/>
    <property type="match status" value="1"/>
</dbReference>
<evidence type="ECO:0000256" key="2">
    <source>
        <dbReference type="ARBA" id="ARBA00012662"/>
    </source>
</evidence>
<dbReference type="InterPro" id="IPR000933">
    <property type="entry name" value="Glyco_hydro_29"/>
</dbReference>
<dbReference type="EC" id="3.2.1.51" evidence="2"/>
<evidence type="ECO:0000313" key="7">
    <source>
        <dbReference type="EMBL" id="GAA4934533.1"/>
    </source>
</evidence>
<gene>
    <name evidence="7" type="ORF">GCM10023314_03710</name>
</gene>
<keyword evidence="3" id="KW-0732">Signal</keyword>
<keyword evidence="8" id="KW-1185">Reference proteome</keyword>
<evidence type="ECO:0000256" key="4">
    <source>
        <dbReference type="ARBA" id="ARBA00022801"/>
    </source>
</evidence>
<dbReference type="Proteomes" id="UP001501302">
    <property type="component" value="Unassembled WGS sequence"/>
</dbReference>
<evidence type="ECO:0000256" key="5">
    <source>
        <dbReference type="ARBA" id="ARBA00023295"/>
    </source>
</evidence>
<dbReference type="EMBL" id="BAABJJ010000004">
    <property type="protein sequence ID" value="GAA4934533.1"/>
    <property type="molecule type" value="Genomic_DNA"/>
</dbReference>
<sequence length="192" mass="22955">MWDSNLTTWDAKEMGPKRDIMGELSKEIRKRDMKFIATFHRHWLLGWFPTWDETTDASNPEFEGLYGPKMKKGDFQYPLNPHQIDAGIQKHYPLADEKFNKKWLARLKEIVDKYNPDLVWFDNKMDVIGDSYRKDFLGYYYNHAAKNKQEVVSTYKFYDFAKGSAVLDLERSRMSEKQDFPWLKDDSIDWKS</sequence>
<dbReference type="SMART" id="SM00812">
    <property type="entry name" value="Alpha_L_fucos"/>
    <property type="match status" value="1"/>
</dbReference>
<dbReference type="InterPro" id="IPR017853">
    <property type="entry name" value="GH"/>
</dbReference>
<dbReference type="InterPro" id="IPR057739">
    <property type="entry name" value="Glyco_hydro_29_N"/>
</dbReference>
<dbReference type="Gene3D" id="3.20.20.80">
    <property type="entry name" value="Glycosidases"/>
    <property type="match status" value="1"/>
</dbReference>
<reference evidence="8" key="1">
    <citation type="journal article" date="2019" name="Int. J. Syst. Evol. Microbiol.">
        <title>The Global Catalogue of Microorganisms (GCM) 10K type strain sequencing project: providing services to taxonomists for standard genome sequencing and annotation.</title>
        <authorList>
            <consortium name="The Broad Institute Genomics Platform"/>
            <consortium name="The Broad Institute Genome Sequencing Center for Infectious Disease"/>
            <person name="Wu L."/>
            <person name="Ma J."/>
        </authorList>
    </citation>
    <scope>NUCLEOTIDE SEQUENCE [LARGE SCALE GENOMIC DNA]</scope>
    <source>
        <strain evidence="8">JCM 18285</strain>
    </source>
</reference>
<comment type="similarity">
    <text evidence="1">Belongs to the glycosyl hydrolase 29 family.</text>
</comment>
<keyword evidence="5" id="KW-0326">Glycosidase</keyword>
<dbReference type="SUPFAM" id="SSF51445">
    <property type="entry name" value="(Trans)glycosidases"/>
    <property type="match status" value="1"/>
</dbReference>
<evidence type="ECO:0000256" key="1">
    <source>
        <dbReference type="ARBA" id="ARBA00007951"/>
    </source>
</evidence>
<comment type="caution">
    <text evidence="7">The sequence shown here is derived from an EMBL/GenBank/DDBJ whole genome shotgun (WGS) entry which is preliminary data.</text>
</comment>
<evidence type="ECO:0000256" key="3">
    <source>
        <dbReference type="ARBA" id="ARBA00022729"/>
    </source>
</evidence>